<accession>A0A8S1K3P7</accession>
<evidence type="ECO:0000313" key="1">
    <source>
        <dbReference type="EMBL" id="CAD8048376.1"/>
    </source>
</evidence>
<sequence>MIEFKPDMFQLINQWGQEQNQKKNLKSSQKINLKTTKIIQEQLKQSMEVEKQQLILHKKRSSEKGTIEYLIYTHDEGIERLVTLKEVKNSVTIALCDYLLQKIKFGRK</sequence>
<gene>
    <name evidence="1" type="ORF">PPRIM_AZ9-3.1.T0120438</name>
</gene>
<protein>
    <submittedName>
        <fullName evidence="1">Uncharacterized protein</fullName>
    </submittedName>
</protein>
<reference evidence="1" key="1">
    <citation type="submission" date="2021-01" db="EMBL/GenBank/DDBJ databases">
        <authorList>
            <consortium name="Genoscope - CEA"/>
            <person name="William W."/>
        </authorList>
    </citation>
    <scope>NUCLEOTIDE SEQUENCE</scope>
</reference>
<proteinExistence type="predicted"/>
<comment type="caution">
    <text evidence="1">The sequence shown here is derived from an EMBL/GenBank/DDBJ whole genome shotgun (WGS) entry which is preliminary data.</text>
</comment>
<dbReference type="EMBL" id="CAJJDM010000009">
    <property type="protein sequence ID" value="CAD8048376.1"/>
    <property type="molecule type" value="Genomic_DNA"/>
</dbReference>
<name>A0A8S1K3P7_PARPR</name>
<keyword evidence="2" id="KW-1185">Reference proteome</keyword>
<evidence type="ECO:0000313" key="2">
    <source>
        <dbReference type="Proteomes" id="UP000688137"/>
    </source>
</evidence>
<dbReference type="AlphaFoldDB" id="A0A8S1K3P7"/>
<organism evidence="1 2">
    <name type="scientific">Paramecium primaurelia</name>
    <dbReference type="NCBI Taxonomy" id="5886"/>
    <lineage>
        <taxon>Eukaryota</taxon>
        <taxon>Sar</taxon>
        <taxon>Alveolata</taxon>
        <taxon>Ciliophora</taxon>
        <taxon>Intramacronucleata</taxon>
        <taxon>Oligohymenophorea</taxon>
        <taxon>Peniculida</taxon>
        <taxon>Parameciidae</taxon>
        <taxon>Paramecium</taxon>
    </lineage>
</organism>
<dbReference type="Proteomes" id="UP000688137">
    <property type="component" value="Unassembled WGS sequence"/>
</dbReference>
<dbReference type="OMA" id="WIYIHDE"/>